<dbReference type="RefSeq" id="WP_011524309.1">
    <property type="nucleotide sequence ID" value="NC_008009.1"/>
</dbReference>
<protein>
    <submittedName>
        <fullName evidence="4">Short-chain dehydrogenase/reductase SDR</fullName>
    </submittedName>
</protein>
<sequence>MRLKGKHALITGGDQGIGRGIALRFAQEGADVAIGFLSNDDHAKSAVEEMRSHGVNAAALQIDVSNIGALAKFYADATRALGPLDVLVNNAGIEKRDEFLKSTEDDFDSVIAVNLKGPYFLSQLFARDLAEAKRPGKIINISSVHEELPFPNFASYCAAKGGLKMLCRNLAIELAPYGITVNNIAPGAIKTPINDKLLHDPSKLKPLLEHIPLKRMGTTDDVAGCAAFLASSDADYITGTTLVVDGGLLFNYHEQ</sequence>
<dbReference type="SMART" id="SM00822">
    <property type="entry name" value="PKS_KR"/>
    <property type="match status" value="1"/>
</dbReference>
<evidence type="ECO:0000313" key="5">
    <source>
        <dbReference type="Proteomes" id="UP000002432"/>
    </source>
</evidence>
<dbReference type="SUPFAM" id="SSF51735">
    <property type="entry name" value="NAD(P)-binding Rossmann-fold domains"/>
    <property type="match status" value="1"/>
</dbReference>
<dbReference type="OrthoDB" id="9803333at2"/>
<evidence type="ECO:0000256" key="2">
    <source>
        <dbReference type="ARBA" id="ARBA00023002"/>
    </source>
</evidence>
<name>Q1IKU0_KORVE</name>
<keyword evidence="2" id="KW-0560">Oxidoreductase</keyword>
<dbReference type="FunFam" id="3.40.50.720:FF:000084">
    <property type="entry name" value="Short-chain dehydrogenase reductase"/>
    <property type="match status" value="1"/>
</dbReference>
<dbReference type="PANTHER" id="PTHR43639">
    <property type="entry name" value="OXIDOREDUCTASE, SHORT-CHAIN DEHYDROGENASE/REDUCTASE FAMILY (AFU_ORTHOLOGUE AFUA_5G02870)"/>
    <property type="match status" value="1"/>
</dbReference>
<dbReference type="Pfam" id="PF13561">
    <property type="entry name" value="adh_short_C2"/>
    <property type="match status" value="1"/>
</dbReference>
<dbReference type="EnsemblBacteria" id="ABF42510">
    <property type="protein sequence ID" value="ABF42510"/>
    <property type="gene ID" value="Acid345_3509"/>
</dbReference>
<accession>Q1IKU0</accession>
<dbReference type="HOGENOM" id="CLU_010194_1_3_0"/>
<feature type="domain" description="Ketoreductase" evidence="3">
    <location>
        <begin position="6"/>
        <end position="187"/>
    </location>
</feature>
<comment type="similarity">
    <text evidence="1">Belongs to the short-chain dehydrogenases/reductases (SDR) family.</text>
</comment>
<dbReference type="STRING" id="204669.Acid345_3509"/>
<dbReference type="Proteomes" id="UP000002432">
    <property type="component" value="Chromosome"/>
</dbReference>
<evidence type="ECO:0000259" key="3">
    <source>
        <dbReference type="SMART" id="SM00822"/>
    </source>
</evidence>
<gene>
    <name evidence="4" type="ordered locus">Acid345_3509</name>
</gene>
<reference evidence="4 5" key="1">
    <citation type="journal article" date="2009" name="Appl. Environ. Microbiol.">
        <title>Three genomes from the phylum Acidobacteria provide insight into the lifestyles of these microorganisms in soils.</title>
        <authorList>
            <person name="Ward N.L."/>
            <person name="Challacombe J.F."/>
            <person name="Janssen P.H."/>
            <person name="Henrissat B."/>
            <person name="Coutinho P.M."/>
            <person name="Wu M."/>
            <person name="Xie G."/>
            <person name="Haft D.H."/>
            <person name="Sait M."/>
            <person name="Badger J."/>
            <person name="Barabote R.D."/>
            <person name="Bradley B."/>
            <person name="Brettin T.S."/>
            <person name="Brinkac L.M."/>
            <person name="Bruce D."/>
            <person name="Creasy T."/>
            <person name="Daugherty S.C."/>
            <person name="Davidsen T.M."/>
            <person name="DeBoy R.T."/>
            <person name="Detter J.C."/>
            <person name="Dodson R.J."/>
            <person name="Durkin A.S."/>
            <person name="Ganapathy A."/>
            <person name="Gwinn-Giglio M."/>
            <person name="Han C.S."/>
            <person name="Khouri H."/>
            <person name="Kiss H."/>
            <person name="Kothari S.P."/>
            <person name="Madupu R."/>
            <person name="Nelson K.E."/>
            <person name="Nelson W.C."/>
            <person name="Paulsen I."/>
            <person name="Penn K."/>
            <person name="Ren Q."/>
            <person name="Rosovitz M.J."/>
            <person name="Selengut J.D."/>
            <person name="Shrivastava S."/>
            <person name="Sullivan S.A."/>
            <person name="Tapia R."/>
            <person name="Thompson L.S."/>
            <person name="Watkins K.L."/>
            <person name="Yang Q."/>
            <person name="Yu C."/>
            <person name="Zafar N."/>
            <person name="Zhou L."/>
            <person name="Kuske C.R."/>
        </authorList>
    </citation>
    <scope>NUCLEOTIDE SEQUENCE [LARGE SCALE GENOMIC DNA]</scope>
    <source>
        <strain evidence="4 5">Ellin345</strain>
    </source>
</reference>
<evidence type="ECO:0000256" key="1">
    <source>
        <dbReference type="ARBA" id="ARBA00006484"/>
    </source>
</evidence>
<dbReference type="AlphaFoldDB" id="Q1IKU0"/>
<dbReference type="KEGG" id="aba:Acid345_3509"/>
<dbReference type="eggNOG" id="COG1028">
    <property type="taxonomic scope" value="Bacteria"/>
</dbReference>
<dbReference type="NCBIfam" id="NF005559">
    <property type="entry name" value="PRK07231.1"/>
    <property type="match status" value="1"/>
</dbReference>
<evidence type="ECO:0000313" key="4">
    <source>
        <dbReference type="EMBL" id="ABF42510.1"/>
    </source>
</evidence>
<dbReference type="PRINTS" id="PR00080">
    <property type="entry name" value="SDRFAMILY"/>
</dbReference>
<proteinExistence type="inferred from homology"/>
<organism evidence="4 5">
    <name type="scientific">Koribacter versatilis (strain Ellin345)</name>
    <dbReference type="NCBI Taxonomy" id="204669"/>
    <lineage>
        <taxon>Bacteria</taxon>
        <taxon>Pseudomonadati</taxon>
        <taxon>Acidobacteriota</taxon>
        <taxon>Terriglobia</taxon>
        <taxon>Terriglobales</taxon>
        <taxon>Candidatus Korobacteraceae</taxon>
        <taxon>Candidatus Korobacter</taxon>
    </lineage>
</organism>
<dbReference type="GO" id="GO:0016491">
    <property type="term" value="F:oxidoreductase activity"/>
    <property type="evidence" value="ECO:0007669"/>
    <property type="project" value="UniProtKB-KW"/>
</dbReference>
<dbReference type="InterPro" id="IPR057326">
    <property type="entry name" value="KR_dom"/>
</dbReference>
<dbReference type="Gene3D" id="3.40.50.720">
    <property type="entry name" value="NAD(P)-binding Rossmann-like Domain"/>
    <property type="match status" value="1"/>
</dbReference>
<dbReference type="PANTHER" id="PTHR43639:SF1">
    <property type="entry name" value="SHORT-CHAIN DEHYDROGENASE_REDUCTASE FAMILY PROTEIN"/>
    <property type="match status" value="1"/>
</dbReference>
<dbReference type="InterPro" id="IPR036291">
    <property type="entry name" value="NAD(P)-bd_dom_sf"/>
</dbReference>
<dbReference type="PRINTS" id="PR00081">
    <property type="entry name" value="GDHRDH"/>
</dbReference>
<dbReference type="PROSITE" id="PS00061">
    <property type="entry name" value="ADH_SHORT"/>
    <property type="match status" value="1"/>
</dbReference>
<keyword evidence="5" id="KW-1185">Reference proteome</keyword>
<dbReference type="InterPro" id="IPR002347">
    <property type="entry name" value="SDR_fam"/>
</dbReference>
<dbReference type="InterPro" id="IPR020904">
    <property type="entry name" value="Sc_DH/Rdtase_CS"/>
</dbReference>
<dbReference type="EMBL" id="CP000360">
    <property type="protein sequence ID" value="ABF42510.1"/>
    <property type="molecule type" value="Genomic_DNA"/>
</dbReference>